<feature type="transmembrane region" description="Helical" evidence="7">
    <location>
        <begin position="6"/>
        <end position="25"/>
    </location>
</feature>
<feature type="transmembrane region" description="Helical" evidence="7">
    <location>
        <begin position="67"/>
        <end position="86"/>
    </location>
</feature>
<feature type="transmembrane region" description="Helical" evidence="7">
    <location>
        <begin position="37"/>
        <end position="61"/>
    </location>
</feature>
<keyword evidence="6" id="KW-0325">Glycoprotein</keyword>
<organism evidence="9">
    <name type="scientific">Ascaris suum</name>
    <name type="common">Pig roundworm</name>
    <name type="synonym">Ascaris lumbricoides</name>
    <dbReference type="NCBI Taxonomy" id="6253"/>
    <lineage>
        <taxon>Eukaryota</taxon>
        <taxon>Metazoa</taxon>
        <taxon>Ecdysozoa</taxon>
        <taxon>Nematoda</taxon>
        <taxon>Chromadorea</taxon>
        <taxon>Rhabditida</taxon>
        <taxon>Spirurina</taxon>
        <taxon>Ascaridomorpha</taxon>
        <taxon>Ascaridoidea</taxon>
        <taxon>Ascarididae</taxon>
        <taxon>Ascaris</taxon>
    </lineage>
</organism>
<evidence type="ECO:0000256" key="4">
    <source>
        <dbReference type="ARBA" id="ARBA00022989"/>
    </source>
</evidence>
<dbReference type="GO" id="GO:0030659">
    <property type="term" value="C:cytoplasmic vesicle membrane"/>
    <property type="evidence" value="ECO:0007669"/>
    <property type="project" value="TreeGrafter"/>
</dbReference>
<evidence type="ECO:0000256" key="1">
    <source>
        <dbReference type="ARBA" id="ARBA00004141"/>
    </source>
</evidence>
<comment type="subcellular location">
    <subcellularLocation>
        <location evidence="1">Membrane</location>
        <topology evidence="1">Multi-pass membrane protein</topology>
    </subcellularLocation>
</comment>
<evidence type="ECO:0000256" key="5">
    <source>
        <dbReference type="ARBA" id="ARBA00023136"/>
    </source>
</evidence>
<dbReference type="Pfam" id="PF02460">
    <property type="entry name" value="Patched"/>
    <property type="match status" value="1"/>
</dbReference>
<protein>
    <submittedName>
        <fullName evidence="9">Protein patched 1</fullName>
    </submittedName>
</protein>
<dbReference type="GO" id="GO:0005886">
    <property type="term" value="C:plasma membrane"/>
    <property type="evidence" value="ECO:0007669"/>
    <property type="project" value="TreeGrafter"/>
</dbReference>
<evidence type="ECO:0000313" key="9">
    <source>
        <dbReference type="EMBL" id="ADY47560.1"/>
    </source>
</evidence>
<dbReference type="EMBL" id="JI176634">
    <property type="protein sequence ID" value="ADY47560.1"/>
    <property type="molecule type" value="mRNA"/>
</dbReference>
<dbReference type="GO" id="GO:0006897">
    <property type="term" value="P:endocytosis"/>
    <property type="evidence" value="ECO:0007669"/>
    <property type="project" value="TreeGrafter"/>
</dbReference>
<evidence type="ECO:0000259" key="8">
    <source>
        <dbReference type="PROSITE" id="PS50156"/>
    </source>
</evidence>
<name>F1LBQ6_ASCSU</name>
<accession>F1LBQ6</accession>
<comment type="similarity">
    <text evidence="2">Belongs to the patched family.</text>
</comment>
<dbReference type="SUPFAM" id="SSF82866">
    <property type="entry name" value="Multidrug efflux transporter AcrB transmembrane domain"/>
    <property type="match status" value="1"/>
</dbReference>
<proteinExistence type="evidence at transcript level"/>
<dbReference type="InterPro" id="IPR051697">
    <property type="entry name" value="Patched_domain-protein"/>
</dbReference>
<evidence type="ECO:0000256" key="3">
    <source>
        <dbReference type="ARBA" id="ARBA00022692"/>
    </source>
</evidence>
<keyword evidence="5 7" id="KW-0472">Membrane</keyword>
<evidence type="ECO:0000256" key="2">
    <source>
        <dbReference type="ARBA" id="ARBA00005585"/>
    </source>
</evidence>
<keyword evidence="3 7" id="KW-0812">Transmembrane</keyword>
<dbReference type="AlphaFoldDB" id="F1LBQ6"/>
<evidence type="ECO:0000256" key="6">
    <source>
        <dbReference type="ARBA" id="ARBA00023180"/>
    </source>
</evidence>
<dbReference type="GO" id="GO:0018996">
    <property type="term" value="P:molting cycle, collagen and cuticulin-based cuticle"/>
    <property type="evidence" value="ECO:0007669"/>
    <property type="project" value="TreeGrafter"/>
</dbReference>
<sequence>MSFTPILVLGIGVDDAFLLLHSWRWNKHQINVAKRMAIVITEIGPSISITSITNMLAFGVGTFSPSPMMSTFCCCTALAVALDFIYELAMFAPQFLLFLHDGRALSSNLFHESTQQGARATKAFHIGGDMRNSLCVATVE</sequence>
<dbReference type="PROSITE" id="PS50156">
    <property type="entry name" value="SSD"/>
    <property type="match status" value="1"/>
</dbReference>
<dbReference type="PANTHER" id="PTHR10796">
    <property type="entry name" value="PATCHED-RELATED"/>
    <property type="match status" value="1"/>
</dbReference>
<dbReference type="InterPro" id="IPR000731">
    <property type="entry name" value="SSD"/>
</dbReference>
<reference evidence="9" key="1">
    <citation type="journal article" date="2011" name="Genome Res.">
        <title>Deep small RNA sequencing from the nematode Ascaris reveals conservation, functional diversification, and novel developmental profiles.</title>
        <authorList>
            <person name="Wang J."/>
            <person name="Czech B."/>
            <person name="Crunk A."/>
            <person name="Wallace A."/>
            <person name="Mitreva M."/>
            <person name="Hannon G.J."/>
            <person name="Davis R.E."/>
        </authorList>
    </citation>
    <scope>NUCLEOTIDE SEQUENCE</scope>
</reference>
<dbReference type="InterPro" id="IPR003392">
    <property type="entry name" value="PTHD_SSD"/>
</dbReference>
<keyword evidence="4 7" id="KW-1133">Transmembrane helix</keyword>
<dbReference type="Gene3D" id="1.20.1640.10">
    <property type="entry name" value="Multidrug efflux transporter AcrB transmembrane domain"/>
    <property type="match status" value="1"/>
</dbReference>
<feature type="domain" description="SSD" evidence="8">
    <location>
        <begin position="1"/>
        <end position="97"/>
    </location>
</feature>
<evidence type="ECO:0000256" key="7">
    <source>
        <dbReference type="SAM" id="Phobius"/>
    </source>
</evidence>
<dbReference type="PANTHER" id="PTHR10796:SF94">
    <property type="entry name" value="SSD DOMAIN-CONTAINING PROTEIN"/>
    <property type="match status" value="1"/>
</dbReference>